<keyword evidence="2" id="KW-0732">Signal</keyword>
<keyword evidence="1" id="KW-1133">Transmembrane helix</keyword>
<evidence type="ECO:0008006" key="5">
    <source>
        <dbReference type="Google" id="ProtNLM"/>
    </source>
</evidence>
<dbReference type="AlphaFoldDB" id="A0A3L6DVB0"/>
<proteinExistence type="predicted"/>
<sequence>MMVLASVAATSFAILLLFSIPSRLRLCATPFSAEDVGQDASFPYLSYTSPDTDPRSGYCTSTRTFHSMRAPSFSSSSDVPFVFLAFALFFLPNLLPPPMVATASRPMLVDAGTWRVGLAPGLSPCVPPRRTGWRLPRLGYLGEMRSPGLRYWTTKTRSVAAVDI</sequence>
<dbReference type="Proteomes" id="UP000251960">
    <property type="component" value="Chromosome 8"/>
</dbReference>
<evidence type="ECO:0000256" key="2">
    <source>
        <dbReference type="SAM" id="SignalP"/>
    </source>
</evidence>
<evidence type="ECO:0000313" key="4">
    <source>
        <dbReference type="Proteomes" id="UP000251960"/>
    </source>
</evidence>
<feature type="signal peptide" evidence="2">
    <location>
        <begin position="1"/>
        <end position="27"/>
    </location>
</feature>
<organism evidence="3 4">
    <name type="scientific">Zea mays</name>
    <name type="common">Maize</name>
    <dbReference type="NCBI Taxonomy" id="4577"/>
    <lineage>
        <taxon>Eukaryota</taxon>
        <taxon>Viridiplantae</taxon>
        <taxon>Streptophyta</taxon>
        <taxon>Embryophyta</taxon>
        <taxon>Tracheophyta</taxon>
        <taxon>Spermatophyta</taxon>
        <taxon>Magnoliopsida</taxon>
        <taxon>Liliopsida</taxon>
        <taxon>Poales</taxon>
        <taxon>Poaceae</taxon>
        <taxon>PACMAD clade</taxon>
        <taxon>Panicoideae</taxon>
        <taxon>Andropogonodae</taxon>
        <taxon>Andropogoneae</taxon>
        <taxon>Tripsacinae</taxon>
        <taxon>Zea</taxon>
    </lineage>
</organism>
<dbReference type="EMBL" id="NCVQ01000009">
    <property type="protein sequence ID" value="PWZ12033.1"/>
    <property type="molecule type" value="Genomic_DNA"/>
</dbReference>
<keyword evidence="1" id="KW-0472">Membrane</keyword>
<evidence type="ECO:0000313" key="3">
    <source>
        <dbReference type="EMBL" id="PWZ12033.1"/>
    </source>
</evidence>
<gene>
    <name evidence="3" type="ORF">Zm00014a_025240</name>
</gene>
<feature type="chain" id="PRO_5018074639" description="Secreted protein" evidence="2">
    <location>
        <begin position="28"/>
        <end position="164"/>
    </location>
</feature>
<feature type="transmembrane region" description="Helical" evidence="1">
    <location>
        <begin position="79"/>
        <end position="95"/>
    </location>
</feature>
<protein>
    <recommendedName>
        <fullName evidence="5">Secreted protein</fullName>
    </recommendedName>
</protein>
<accession>A0A3L6DVB0</accession>
<keyword evidence="1" id="KW-0812">Transmembrane</keyword>
<evidence type="ECO:0000256" key="1">
    <source>
        <dbReference type="SAM" id="Phobius"/>
    </source>
</evidence>
<comment type="caution">
    <text evidence="3">The sequence shown here is derived from an EMBL/GenBank/DDBJ whole genome shotgun (WGS) entry which is preliminary data.</text>
</comment>
<reference evidence="3 4" key="1">
    <citation type="journal article" date="2018" name="Nat. Genet.">
        <title>Extensive intraspecific gene order and gene structural variations between Mo17 and other maize genomes.</title>
        <authorList>
            <person name="Sun S."/>
            <person name="Zhou Y."/>
            <person name="Chen J."/>
            <person name="Shi J."/>
            <person name="Zhao H."/>
            <person name="Zhao H."/>
            <person name="Song W."/>
            <person name="Zhang M."/>
            <person name="Cui Y."/>
            <person name="Dong X."/>
            <person name="Liu H."/>
            <person name="Ma X."/>
            <person name="Jiao Y."/>
            <person name="Wang B."/>
            <person name="Wei X."/>
            <person name="Stein J.C."/>
            <person name="Glaubitz J.C."/>
            <person name="Lu F."/>
            <person name="Yu G."/>
            <person name="Liang C."/>
            <person name="Fengler K."/>
            <person name="Li B."/>
            <person name="Rafalski A."/>
            <person name="Schnable P.S."/>
            <person name="Ware D.H."/>
            <person name="Buckler E.S."/>
            <person name="Lai J."/>
        </authorList>
    </citation>
    <scope>NUCLEOTIDE SEQUENCE [LARGE SCALE GENOMIC DNA]</scope>
    <source>
        <strain evidence="4">cv. Missouri 17</strain>
        <tissue evidence="3">Seedling</tissue>
    </source>
</reference>
<name>A0A3L6DVB0_MAIZE</name>